<dbReference type="RefSeq" id="WP_264794460.1">
    <property type="nucleotide sequence ID" value="NZ_BRVS01000003.1"/>
</dbReference>
<sequence>MADRRPGREPSGGHRHRARVLAAAAAAAALALGGCSAAEVGASPGESARHEQARVVLKPAGAAPQLIAGTDAEAAFAASRALFESSPLAVLAPPEDPAAVKQAVTEAVRLGVPLLLAADGLMAELERLGVRSAKVFGTPEPSTTAAAPGASPGASGGAAQGQRSDGTSRPAASSAAPEAGWSALLPGIGLLGPDDPASRPAGAGGTAPGSVLLAPEAEEELPAAVAVARAAGARVQQDPAADPREDPKTIDFLRAAPDNNVIGLGAAFGDAEMFAARTEAALTAPELPGGGLLAFPSRRMVALYGHPSGAALGALGEQDVQASIERAKELAKQYQPYSDQPVQPAFEIIATVATDAAGADGDYSAESDVSELRRWVDAAGEAGVYVVLDLQPGTTDFLTQAKRYEELLKLPHVGLALDPEWRLQPGQRHMEQIGSVPAAEINEVSAWLAGLIRRNNLPQKVLILHQFQPRMISNREDLDMSHEELAVVVHADGHGTPEQKMDTWRTLRQDLPQGTWMGWKNFYDEDMPAFTPERTYRGVSPAPWFVSYQ</sequence>
<protein>
    <recommendedName>
        <fullName evidence="5">Lipoprotein</fullName>
    </recommendedName>
</protein>
<evidence type="ECO:0008006" key="5">
    <source>
        <dbReference type="Google" id="ProtNLM"/>
    </source>
</evidence>
<evidence type="ECO:0000256" key="1">
    <source>
        <dbReference type="SAM" id="MobiDB-lite"/>
    </source>
</evidence>
<dbReference type="PROSITE" id="PS51257">
    <property type="entry name" value="PROKAR_LIPOPROTEIN"/>
    <property type="match status" value="1"/>
</dbReference>
<feature type="signal peptide" evidence="2">
    <location>
        <begin position="1"/>
        <end position="37"/>
    </location>
</feature>
<dbReference type="Proteomes" id="UP001209654">
    <property type="component" value="Unassembled WGS sequence"/>
</dbReference>
<gene>
    <name evidence="3" type="ORF">AHIS1636_07320</name>
</gene>
<keyword evidence="4" id="KW-1185">Reference proteome</keyword>
<feature type="region of interest" description="Disordered" evidence="1">
    <location>
        <begin position="139"/>
        <end position="210"/>
    </location>
</feature>
<accession>A0ABQ5MQR2</accession>
<keyword evidence="2" id="KW-0732">Signal</keyword>
<feature type="compositionally biased region" description="Low complexity" evidence="1">
    <location>
        <begin position="168"/>
        <end position="195"/>
    </location>
</feature>
<proteinExistence type="predicted"/>
<name>A0ABQ5MQR2_9MICC</name>
<evidence type="ECO:0000256" key="2">
    <source>
        <dbReference type="SAM" id="SignalP"/>
    </source>
</evidence>
<reference evidence="3 4" key="1">
    <citation type="journal article" date="2023" name="Int. J. Syst. Evol. Microbiol.">
        <title>Arthrobacter mangrovi sp. nov., an actinobacterium isolated from the rhizosphere of a mangrove.</title>
        <authorList>
            <person name="Hamada M."/>
            <person name="Saitou S."/>
            <person name="Enomoto N."/>
            <person name="Nanri K."/>
            <person name="Hidaka K."/>
            <person name="Miura T."/>
            <person name="Tamura T."/>
        </authorList>
    </citation>
    <scope>NUCLEOTIDE SEQUENCE [LARGE SCALE GENOMIC DNA]</scope>
    <source>
        <strain evidence="3 4">NBRC 112813</strain>
    </source>
</reference>
<feature type="compositionally biased region" description="Low complexity" evidence="1">
    <location>
        <begin position="139"/>
        <end position="153"/>
    </location>
</feature>
<evidence type="ECO:0000313" key="3">
    <source>
        <dbReference type="EMBL" id="GLB66293.1"/>
    </source>
</evidence>
<dbReference type="EMBL" id="BRVS01000003">
    <property type="protein sequence ID" value="GLB66293.1"/>
    <property type="molecule type" value="Genomic_DNA"/>
</dbReference>
<evidence type="ECO:0000313" key="4">
    <source>
        <dbReference type="Proteomes" id="UP001209654"/>
    </source>
</evidence>
<comment type="caution">
    <text evidence="3">The sequence shown here is derived from an EMBL/GenBank/DDBJ whole genome shotgun (WGS) entry which is preliminary data.</text>
</comment>
<feature type="chain" id="PRO_5047046275" description="Lipoprotein" evidence="2">
    <location>
        <begin position="38"/>
        <end position="549"/>
    </location>
</feature>
<organism evidence="3 4">
    <name type="scientific">Arthrobacter mangrovi</name>
    <dbReference type="NCBI Taxonomy" id="2966350"/>
    <lineage>
        <taxon>Bacteria</taxon>
        <taxon>Bacillati</taxon>
        <taxon>Actinomycetota</taxon>
        <taxon>Actinomycetes</taxon>
        <taxon>Micrococcales</taxon>
        <taxon>Micrococcaceae</taxon>
        <taxon>Arthrobacter</taxon>
    </lineage>
</organism>